<dbReference type="InterPro" id="IPR036388">
    <property type="entry name" value="WH-like_DNA-bd_sf"/>
</dbReference>
<dbReference type="SUPFAM" id="SSF53850">
    <property type="entry name" value="Periplasmic binding protein-like II"/>
    <property type="match status" value="1"/>
</dbReference>
<evidence type="ECO:0000256" key="1">
    <source>
        <dbReference type="ARBA" id="ARBA00009437"/>
    </source>
</evidence>
<gene>
    <name evidence="6" type="primary">gltC_1</name>
    <name evidence="6" type="ORF">LMG32289_00493</name>
</gene>
<evidence type="ECO:0000256" key="4">
    <source>
        <dbReference type="ARBA" id="ARBA00023163"/>
    </source>
</evidence>
<sequence length="302" mass="32184">MRGMHARVLRYLDEVVRRGSIRQAALHLHVAPTAVNRQILDLEADLGAPLFERIQRRLVLTPLGEMVVTHARQTLREHEALRARIADFRHARRGVVTVAATAGLAGAWMPSLVHDFRQRHPGIAVRVADLPVEGILRAVEHGDADLGLGYDLPALPALRVVAGSHWQIGAVVAPGHPLAAQTVTTLTECVGYPLLLPAPSLSIRALIDGALAAAALEVVPVVESTSIELLQRLAASGGGVALLNPLDVMEARARGAVAFVPLRDTGLPRQTLRLVTRTRGEASPAAQLMADAMAAAMGALER</sequence>
<accession>A0ABN7XT35</accession>
<comment type="similarity">
    <text evidence="1">Belongs to the LysR transcriptional regulatory family.</text>
</comment>
<evidence type="ECO:0000313" key="6">
    <source>
        <dbReference type="EMBL" id="CAG9164154.1"/>
    </source>
</evidence>
<dbReference type="Pfam" id="PF00126">
    <property type="entry name" value="HTH_1"/>
    <property type="match status" value="1"/>
</dbReference>
<organism evidence="6 7">
    <name type="scientific">Cupriavidus pampae</name>
    <dbReference type="NCBI Taxonomy" id="659251"/>
    <lineage>
        <taxon>Bacteria</taxon>
        <taxon>Pseudomonadati</taxon>
        <taxon>Pseudomonadota</taxon>
        <taxon>Betaproteobacteria</taxon>
        <taxon>Burkholderiales</taxon>
        <taxon>Burkholderiaceae</taxon>
        <taxon>Cupriavidus</taxon>
    </lineage>
</organism>
<dbReference type="PANTHER" id="PTHR30419">
    <property type="entry name" value="HTH-TYPE TRANSCRIPTIONAL REGULATOR YBHD"/>
    <property type="match status" value="1"/>
</dbReference>
<dbReference type="Pfam" id="PF03466">
    <property type="entry name" value="LysR_substrate"/>
    <property type="match status" value="1"/>
</dbReference>
<evidence type="ECO:0000313" key="7">
    <source>
        <dbReference type="Proteomes" id="UP000706525"/>
    </source>
</evidence>
<dbReference type="Gene3D" id="3.40.190.290">
    <property type="match status" value="1"/>
</dbReference>
<dbReference type="Proteomes" id="UP000706525">
    <property type="component" value="Unassembled WGS sequence"/>
</dbReference>
<comment type="caution">
    <text evidence="6">The sequence shown here is derived from an EMBL/GenBank/DDBJ whole genome shotgun (WGS) entry which is preliminary data.</text>
</comment>
<protein>
    <submittedName>
        <fullName evidence="6">HTH-type transcriptional regulator GltC</fullName>
    </submittedName>
</protein>
<dbReference type="InterPro" id="IPR050950">
    <property type="entry name" value="HTH-type_LysR_regulators"/>
</dbReference>
<evidence type="ECO:0000259" key="5">
    <source>
        <dbReference type="PROSITE" id="PS50931"/>
    </source>
</evidence>
<dbReference type="PANTHER" id="PTHR30419:SF8">
    <property type="entry name" value="NITROGEN ASSIMILATION TRANSCRIPTIONAL ACTIVATOR-RELATED"/>
    <property type="match status" value="1"/>
</dbReference>
<dbReference type="InterPro" id="IPR000847">
    <property type="entry name" value="LysR_HTH_N"/>
</dbReference>
<name>A0ABN7XT35_9BURK</name>
<dbReference type="PROSITE" id="PS50931">
    <property type="entry name" value="HTH_LYSR"/>
    <property type="match status" value="1"/>
</dbReference>
<reference evidence="6 7" key="1">
    <citation type="submission" date="2021-08" db="EMBL/GenBank/DDBJ databases">
        <authorList>
            <person name="Peeters C."/>
        </authorList>
    </citation>
    <scope>NUCLEOTIDE SEQUENCE [LARGE SCALE GENOMIC DNA]</scope>
    <source>
        <strain evidence="6 7">LMG 32289</strain>
    </source>
</reference>
<dbReference type="InterPro" id="IPR036390">
    <property type="entry name" value="WH_DNA-bd_sf"/>
</dbReference>
<dbReference type="EMBL" id="CAJZAG010000001">
    <property type="protein sequence ID" value="CAG9164154.1"/>
    <property type="molecule type" value="Genomic_DNA"/>
</dbReference>
<proteinExistence type="inferred from homology"/>
<keyword evidence="7" id="KW-1185">Reference proteome</keyword>
<dbReference type="Gene3D" id="1.10.10.10">
    <property type="entry name" value="Winged helix-like DNA-binding domain superfamily/Winged helix DNA-binding domain"/>
    <property type="match status" value="1"/>
</dbReference>
<evidence type="ECO:0000256" key="2">
    <source>
        <dbReference type="ARBA" id="ARBA00023015"/>
    </source>
</evidence>
<dbReference type="InterPro" id="IPR005119">
    <property type="entry name" value="LysR_subst-bd"/>
</dbReference>
<dbReference type="SUPFAM" id="SSF46785">
    <property type="entry name" value="Winged helix' DNA-binding domain"/>
    <property type="match status" value="1"/>
</dbReference>
<evidence type="ECO:0000256" key="3">
    <source>
        <dbReference type="ARBA" id="ARBA00023125"/>
    </source>
</evidence>
<keyword evidence="4" id="KW-0804">Transcription</keyword>
<keyword evidence="2" id="KW-0805">Transcription regulation</keyword>
<keyword evidence="3" id="KW-0238">DNA-binding</keyword>
<feature type="domain" description="HTH lysR-type" evidence="5">
    <location>
        <begin position="4"/>
        <end position="61"/>
    </location>
</feature>